<keyword evidence="2" id="KW-0472">Membrane</keyword>
<keyword evidence="2" id="KW-1133">Transmembrane helix</keyword>
<evidence type="ECO:0000256" key="1">
    <source>
        <dbReference type="SAM" id="MobiDB-lite"/>
    </source>
</evidence>
<dbReference type="InterPro" id="IPR011989">
    <property type="entry name" value="ARM-like"/>
</dbReference>
<gene>
    <name evidence="3" type="ORF">EG799_04675</name>
</gene>
<dbReference type="Pfam" id="PF13646">
    <property type="entry name" value="HEAT_2"/>
    <property type="match status" value="1"/>
</dbReference>
<sequence length="384" mass="40690">MVALRRRRVAAGRRLVAGRQPGARMARRTGRPHGGAARGAGSPVTSLLFLWEISLVLCGIGLACLLALIVARLFSTHSADARREARREILPLLLEDGGYAGQLRGMELDVATALTMELAEMTAGSERSAMLARASALGVPGHLERQMHSRSAQTRLTAVETLALFDECGRQARAALDDDNADVRLGAALAIARRDDAPPPAVMVEKLRVGSEERSLLLVSLMSDLAERDPGAVAAILFEKDMPYDAKVAATDALSRTGSEYAPLLATMAAAASGESDLQPRIFRALGRTGHPAGRASILEGLHSDEWPVRASASEAAGRAVLVDAAERLGELLGDENWWVRFRAGEALLRLGPRGIAVLRVAGDSDVPVARLSAEAILAEGRAA</sequence>
<dbReference type="SUPFAM" id="SSF48371">
    <property type="entry name" value="ARM repeat"/>
    <property type="match status" value="1"/>
</dbReference>
<keyword evidence="4" id="KW-1185">Reference proteome</keyword>
<keyword evidence="2" id="KW-0812">Transmembrane</keyword>
<accession>A0A3N5CU93</accession>
<dbReference type="Proteomes" id="UP000275232">
    <property type="component" value="Unassembled WGS sequence"/>
</dbReference>
<evidence type="ECO:0000256" key="2">
    <source>
        <dbReference type="SAM" id="Phobius"/>
    </source>
</evidence>
<protein>
    <submittedName>
        <fullName evidence="3">HEAT repeat domain-containing protein</fullName>
    </submittedName>
</protein>
<dbReference type="Gene3D" id="1.25.10.10">
    <property type="entry name" value="Leucine-rich Repeat Variant"/>
    <property type="match status" value="1"/>
</dbReference>
<dbReference type="AlphaFoldDB" id="A0A3N5CU93"/>
<proteinExistence type="predicted"/>
<name>A0A3N5CU93_9SPHN</name>
<dbReference type="InterPro" id="IPR016024">
    <property type="entry name" value="ARM-type_fold"/>
</dbReference>
<feature type="region of interest" description="Disordered" evidence="1">
    <location>
        <begin position="19"/>
        <end position="41"/>
    </location>
</feature>
<dbReference type="EMBL" id="RPFZ01000001">
    <property type="protein sequence ID" value="RPF70990.1"/>
    <property type="molecule type" value="Genomic_DNA"/>
</dbReference>
<feature type="transmembrane region" description="Helical" evidence="2">
    <location>
        <begin position="48"/>
        <end position="74"/>
    </location>
</feature>
<organism evidence="3 4">
    <name type="scientific">Aurantiacibacter spongiae</name>
    <dbReference type="NCBI Taxonomy" id="2488860"/>
    <lineage>
        <taxon>Bacteria</taxon>
        <taxon>Pseudomonadati</taxon>
        <taxon>Pseudomonadota</taxon>
        <taxon>Alphaproteobacteria</taxon>
        <taxon>Sphingomonadales</taxon>
        <taxon>Erythrobacteraceae</taxon>
        <taxon>Aurantiacibacter</taxon>
    </lineage>
</organism>
<evidence type="ECO:0000313" key="3">
    <source>
        <dbReference type="EMBL" id="RPF70990.1"/>
    </source>
</evidence>
<reference evidence="3 4" key="1">
    <citation type="submission" date="2018-11" db="EMBL/GenBank/DDBJ databases">
        <title>Erythrobacter spongiae sp. nov., isolated from a marine sponge.</title>
        <authorList>
            <person name="Zhuang L."/>
            <person name="Luo L."/>
        </authorList>
    </citation>
    <scope>NUCLEOTIDE SEQUENCE [LARGE SCALE GENOMIC DNA]</scope>
    <source>
        <strain evidence="3 4">HN-E23</strain>
    </source>
</reference>
<evidence type="ECO:0000313" key="4">
    <source>
        <dbReference type="Proteomes" id="UP000275232"/>
    </source>
</evidence>
<comment type="caution">
    <text evidence="3">The sequence shown here is derived from an EMBL/GenBank/DDBJ whole genome shotgun (WGS) entry which is preliminary data.</text>
</comment>